<sequence>MFDKWPDFLIPDSYGCRARLTRETVVKSECILNETAARFKMVPLLSYLSTLAFVCDVFCPAEACTEFVGGFDVVFCLPRSNLLVHLFKTRGEIVG</sequence>
<dbReference type="EMBL" id="AOJH01000001">
    <property type="protein sequence ID" value="EMA70428.1"/>
    <property type="molecule type" value="Genomic_DNA"/>
</dbReference>
<proteinExistence type="predicted"/>
<dbReference type="Proteomes" id="UP000011546">
    <property type="component" value="Unassembled WGS sequence"/>
</dbReference>
<evidence type="ECO:0000313" key="2">
    <source>
        <dbReference type="Proteomes" id="UP000011546"/>
    </source>
</evidence>
<reference evidence="1 2" key="1">
    <citation type="journal article" date="2014" name="PLoS Genet.">
        <title>Phylogenetically driven sequencing of extremely halophilic archaea reveals strategies for static and dynamic osmo-response.</title>
        <authorList>
            <person name="Becker E.A."/>
            <person name="Seitzer P.M."/>
            <person name="Tritt A."/>
            <person name="Larsen D."/>
            <person name="Krusor M."/>
            <person name="Yao A.I."/>
            <person name="Wu D."/>
            <person name="Madern D."/>
            <person name="Eisen J.A."/>
            <person name="Darling A.E."/>
            <person name="Facciotti M.T."/>
        </authorList>
    </citation>
    <scope>NUCLEOTIDE SEQUENCE [LARGE SCALE GENOMIC DNA]</scope>
    <source>
        <strain evidence="1 2">JCM 14978</strain>
    </source>
</reference>
<dbReference type="AlphaFoldDB" id="M0PKF4"/>
<protein>
    <submittedName>
        <fullName evidence="1">Uncharacterized protein</fullName>
    </submittedName>
</protein>
<comment type="caution">
    <text evidence="1">The sequence shown here is derived from an EMBL/GenBank/DDBJ whole genome shotgun (WGS) entry which is preliminary data.</text>
</comment>
<gene>
    <name evidence="1" type="ORF">C468_00310</name>
</gene>
<organism evidence="1 2">
    <name type="scientific">Halorubrum kocurii JCM 14978</name>
    <dbReference type="NCBI Taxonomy" id="1230456"/>
    <lineage>
        <taxon>Archaea</taxon>
        <taxon>Methanobacteriati</taxon>
        <taxon>Methanobacteriota</taxon>
        <taxon>Stenosarchaea group</taxon>
        <taxon>Halobacteria</taxon>
        <taxon>Halobacteriales</taxon>
        <taxon>Haloferacaceae</taxon>
        <taxon>Halorubrum</taxon>
    </lineage>
</organism>
<name>M0PKF4_9EURY</name>
<evidence type="ECO:0000313" key="1">
    <source>
        <dbReference type="EMBL" id="EMA70428.1"/>
    </source>
</evidence>
<keyword evidence="2" id="KW-1185">Reference proteome</keyword>
<accession>M0PKF4</accession>